<dbReference type="GO" id="GO:0009507">
    <property type="term" value="C:chloroplast"/>
    <property type="evidence" value="ECO:0007669"/>
    <property type="project" value="TreeGrafter"/>
</dbReference>
<comment type="caution">
    <text evidence="2">The sequence shown here is derived from an EMBL/GenBank/DDBJ whole genome shotgun (WGS) entry which is preliminary data.</text>
</comment>
<dbReference type="PANTHER" id="PTHR36764:SF1">
    <property type="entry name" value="TRNA (ILE)-LYSIDINE SYNTHASE"/>
    <property type="match status" value="1"/>
</dbReference>
<keyword evidence="3" id="KW-1185">Reference proteome</keyword>
<accession>A0A2U1Q026</accession>
<feature type="region of interest" description="Disordered" evidence="1">
    <location>
        <begin position="70"/>
        <end position="93"/>
    </location>
</feature>
<dbReference type="AlphaFoldDB" id="A0A2U1Q026"/>
<dbReference type="EMBL" id="PKPP01000547">
    <property type="protein sequence ID" value="PWA91388.1"/>
    <property type="molecule type" value="Genomic_DNA"/>
</dbReference>
<evidence type="ECO:0000313" key="3">
    <source>
        <dbReference type="Proteomes" id="UP000245207"/>
    </source>
</evidence>
<protein>
    <submittedName>
        <fullName evidence="2">Uncharacterized protein</fullName>
    </submittedName>
</protein>
<name>A0A2U1Q026_ARTAN</name>
<dbReference type="Proteomes" id="UP000245207">
    <property type="component" value="Unassembled WGS sequence"/>
</dbReference>
<reference evidence="2 3" key="1">
    <citation type="journal article" date="2018" name="Mol. Plant">
        <title>The genome of Artemisia annua provides insight into the evolution of Asteraceae family and artemisinin biosynthesis.</title>
        <authorList>
            <person name="Shen Q."/>
            <person name="Zhang L."/>
            <person name="Liao Z."/>
            <person name="Wang S."/>
            <person name="Yan T."/>
            <person name="Shi P."/>
            <person name="Liu M."/>
            <person name="Fu X."/>
            <person name="Pan Q."/>
            <person name="Wang Y."/>
            <person name="Lv Z."/>
            <person name="Lu X."/>
            <person name="Zhang F."/>
            <person name="Jiang W."/>
            <person name="Ma Y."/>
            <person name="Chen M."/>
            <person name="Hao X."/>
            <person name="Li L."/>
            <person name="Tang Y."/>
            <person name="Lv G."/>
            <person name="Zhou Y."/>
            <person name="Sun X."/>
            <person name="Brodelius P.E."/>
            <person name="Rose J.K.C."/>
            <person name="Tang K."/>
        </authorList>
    </citation>
    <scope>NUCLEOTIDE SEQUENCE [LARGE SCALE GENOMIC DNA]</scope>
    <source>
        <strain evidence="3">cv. Huhao1</strain>
        <tissue evidence="2">Leaf</tissue>
    </source>
</reference>
<dbReference type="OrthoDB" id="1922268at2759"/>
<evidence type="ECO:0000256" key="1">
    <source>
        <dbReference type="SAM" id="MobiDB-lite"/>
    </source>
</evidence>
<proteinExistence type="predicted"/>
<evidence type="ECO:0000313" key="2">
    <source>
        <dbReference type="EMBL" id="PWA91388.1"/>
    </source>
</evidence>
<organism evidence="2 3">
    <name type="scientific">Artemisia annua</name>
    <name type="common">Sweet wormwood</name>
    <dbReference type="NCBI Taxonomy" id="35608"/>
    <lineage>
        <taxon>Eukaryota</taxon>
        <taxon>Viridiplantae</taxon>
        <taxon>Streptophyta</taxon>
        <taxon>Embryophyta</taxon>
        <taxon>Tracheophyta</taxon>
        <taxon>Spermatophyta</taxon>
        <taxon>Magnoliopsida</taxon>
        <taxon>eudicotyledons</taxon>
        <taxon>Gunneridae</taxon>
        <taxon>Pentapetalae</taxon>
        <taxon>asterids</taxon>
        <taxon>campanulids</taxon>
        <taxon>Asterales</taxon>
        <taxon>Asteraceae</taxon>
        <taxon>Asteroideae</taxon>
        <taxon>Anthemideae</taxon>
        <taxon>Artemisiinae</taxon>
        <taxon>Artemisia</taxon>
    </lineage>
</organism>
<gene>
    <name evidence="2" type="ORF">CTI12_AA090980</name>
</gene>
<sequence>MEVGATRLATQQGTETNVPMTLVTARILGKLGQSFRELDIVVNSEVKDGCDEIENGGKLVTVTANDSIEANVDDQDLNQLPPEDNTLSDKEERKKEIEEKLKILNERKHKLVQVLKQILNAEEELWRRSNVQGITGRPIISLQVDVTNDSGLMSRDVTP</sequence>
<dbReference type="PANTHER" id="PTHR36764">
    <property type="entry name" value="TRNA (ILE)-LYSIDINE SYNTHASE"/>
    <property type="match status" value="1"/>
</dbReference>
<dbReference type="STRING" id="35608.A0A2U1Q026"/>